<protein>
    <submittedName>
        <fullName evidence="6">Amino acid ABC transporter substrate-binding protein</fullName>
    </submittedName>
</protein>
<dbReference type="RefSeq" id="WP_119950529.1">
    <property type="nucleotide sequence ID" value="NZ_QZEZ01000004.1"/>
</dbReference>
<proteinExistence type="predicted"/>
<keyword evidence="7" id="KW-1185">Reference proteome</keyword>
<dbReference type="PROSITE" id="PS51257">
    <property type="entry name" value="PROKAR_LIPOPROTEIN"/>
    <property type="match status" value="1"/>
</dbReference>
<dbReference type="Proteomes" id="UP000265614">
    <property type="component" value="Unassembled WGS sequence"/>
</dbReference>
<name>A0A3A3ZK05_9ACTN</name>
<comment type="caution">
    <text evidence="6">The sequence shown here is derived from an EMBL/GenBank/DDBJ whole genome shotgun (WGS) entry which is preliminary data.</text>
</comment>
<dbReference type="PANTHER" id="PTHR35936:SF19">
    <property type="entry name" value="AMINO-ACID-BINDING PROTEIN YXEM-RELATED"/>
    <property type="match status" value="1"/>
</dbReference>
<dbReference type="SUPFAM" id="SSF53850">
    <property type="entry name" value="Periplasmic binding protein-like II"/>
    <property type="match status" value="1"/>
</dbReference>
<dbReference type="SMART" id="SM00079">
    <property type="entry name" value="PBPe"/>
    <property type="match status" value="1"/>
</dbReference>
<dbReference type="OrthoDB" id="8454826at2"/>
<evidence type="ECO:0000256" key="1">
    <source>
        <dbReference type="ARBA" id="ARBA00022729"/>
    </source>
</evidence>
<evidence type="ECO:0000259" key="5">
    <source>
        <dbReference type="SMART" id="SM00079"/>
    </source>
</evidence>
<feature type="chain" id="PRO_5039269177" evidence="3">
    <location>
        <begin position="30"/>
        <end position="314"/>
    </location>
</feature>
<keyword evidence="1 3" id="KW-0732">Signal</keyword>
<evidence type="ECO:0000313" key="7">
    <source>
        <dbReference type="Proteomes" id="UP000265614"/>
    </source>
</evidence>
<dbReference type="PANTHER" id="PTHR35936">
    <property type="entry name" value="MEMBRANE-BOUND LYTIC MUREIN TRANSGLYCOSYLASE F"/>
    <property type="match status" value="1"/>
</dbReference>
<dbReference type="EMBL" id="QZEZ01000004">
    <property type="protein sequence ID" value="RJK96103.1"/>
    <property type="molecule type" value="Genomic_DNA"/>
</dbReference>
<dbReference type="CDD" id="cd13530">
    <property type="entry name" value="PBP2_peptides_like"/>
    <property type="match status" value="1"/>
</dbReference>
<gene>
    <name evidence="6" type="ORF">D5H78_11215</name>
</gene>
<dbReference type="SMART" id="SM00062">
    <property type="entry name" value="PBPb"/>
    <property type="match status" value="1"/>
</dbReference>
<feature type="domain" description="Solute-binding protein family 3/N-terminal" evidence="4">
    <location>
        <begin position="78"/>
        <end position="307"/>
    </location>
</feature>
<evidence type="ECO:0000256" key="3">
    <source>
        <dbReference type="SAM" id="SignalP"/>
    </source>
</evidence>
<dbReference type="Gene3D" id="3.40.190.10">
    <property type="entry name" value="Periplasmic binding protein-like II"/>
    <property type="match status" value="2"/>
</dbReference>
<dbReference type="InterPro" id="IPR001638">
    <property type="entry name" value="Solute-binding_3/MltF_N"/>
</dbReference>
<dbReference type="GO" id="GO:0015276">
    <property type="term" value="F:ligand-gated monoatomic ion channel activity"/>
    <property type="evidence" value="ECO:0007669"/>
    <property type="project" value="InterPro"/>
</dbReference>
<dbReference type="GO" id="GO:0016020">
    <property type="term" value="C:membrane"/>
    <property type="evidence" value="ECO:0007669"/>
    <property type="project" value="InterPro"/>
</dbReference>
<feature type="domain" description="Ionotropic glutamate receptor C-terminal" evidence="5">
    <location>
        <begin position="78"/>
        <end position="306"/>
    </location>
</feature>
<feature type="signal peptide" evidence="3">
    <location>
        <begin position="1"/>
        <end position="29"/>
    </location>
</feature>
<evidence type="ECO:0000259" key="4">
    <source>
        <dbReference type="SMART" id="SM00062"/>
    </source>
</evidence>
<reference evidence="6 7" key="1">
    <citation type="submission" date="2018-09" db="EMBL/GenBank/DDBJ databases">
        <title>YIM 75000 draft genome.</title>
        <authorList>
            <person name="Tang S."/>
            <person name="Feng Y."/>
        </authorList>
    </citation>
    <scope>NUCLEOTIDE SEQUENCE [LARGE SCALE GENOMIC DNA]</scope>
    <source>
        <strain evidence="6 7">YIM 75000</strain>
    </source>
</reference>
<feature type="region of interest" description="Disordered" evidence="2">
    <location>
        <begin position="37"/>
        <end position="59"/>
    </location>
</feature>
<accession>A0A3A3ZK05</accession>
<feature type="compositionally biased region" description="Gly residues" evidence="2">
    <location>
        <begin position="37"/>
        <end position="56"/>
    </location>
</feature>
<organism evidence="6 7">
    <name type="scientific">Vallicoccus soli</name>
    <dbReference type="NCBI Taxonomy" id="2339232"/>
    <lineage>
        <taxon>Bacteria</taxon>
        <taxon>Bacillati</taxon>
        <taxon>Actinomycetota</taxon>
        <taxon>Actinomycetes</taxon>
        <taxon>Motilibacterales</taxon>
        <taxon>Vallicoccaceae</taxon>
        <taxon>Vallicoccus</taxon>
    </lineage>
</organism>
<dbReference type="Pfam" id="PF00497">
    <property type="entry name" value="SBP_bac_3"/>
    <property type="match status" value="1"/>
</dbReference>
<evidence type="ECO:0000313" key="6">
    <source>
        <dbReference type="EMBL" id="RJK96103.1"/>
    </source>
</evidence>
<sequence>MRRPRPVLPLRPRALRPLALAGAAALLLAGCGGDGGGSGGSGTATGGSGTAAGGATPGATAAAADCAPGALDTLEGGTLTLGTSQPAYEPWMVGDDPANGQGYESAVAYAVAEELGYAREDVAWVRVPFDAAVQPGPKPFDAALNQFSITPERQRAVDFSSPYYDVRQAVVTLEGSPAAGADSLAELRGVRLGAQVGTTSLRAVEEAVSPESAPAVFTSNDDAKLALANGQVDAIVVDLPTAFYLTAAELDGGVILGQLPQLDEDPEQFGMVLDLGSPLTGCVSAAVDALREDGTLAELQQQWLADVAGAPELS</sequence>
<dbReference type="InterPro" id="IPR001320">
    <property type="entry name" value="Iontro_rcpt_C"/>
</dbReference>
<evidence type="ECO:0000256" key="2">
    <source>
        <dbReference type="SAM" id="MobiDB-lite"/>
    </source>
</evidence>
<dbReference type="AlphaFoldDB" id="A0A3A3ZK05"/>